<name>A0A7R8UR95_HERIL</name>
<dbReference type="InterPro" id="IPR008952">
    <property type="entry name" value="Tetraspanin_EC2_sf"/>
</dbReference>
<proteinExistence type="inferred from homology"/>
<dbReference type="Gene3D" id="1.10.1450.10">
    <property type="entry name" value="Tetraspanin"/>
    <property type="match status" value="1"/>
</dbReference>
<keyword evidence="5 7" id="KW-0472">Membrane</keyword>
<sequence length="232" mass="25377">MAVGITCVKVIVFVCNLLFALTGVLILTVGAIVQTTYNHYSNFVGDNIWSAPIILIIVGAVVFVIGFLGCCGAIKENSCMILTFSILIVIIFLMEIGIGIAGYIKHGELEGILSKEFNKTLEHYSERPEYQDAWKLIQTELDCCGIKGPNDWQQVFNNSTLPESCCSEIPTNETCTKVHAHPKGCSDKLLSLLNENVAILAAVATAVALVQLLTIVFACCLYRSFSRNYETV</sequence>
<dbReference type="EMBL" id="LR899011">
    <property type="protein sequence ID" value="CAD7085574.1"/>
    <property type="molecule type" value="Genomic_DNA"/>
</dbReference>
<feature type="transmembrane region" description="Helical" evidence="7">
    <location>
        <begin position="197"/>
        <end position="222"/>
    </location>
</feature>
<dbReference type="PROSITE" id="PS00421">
    <property type="entry name" value="TM4_1"/>
    <property type="match status" value="1"/>
</dbReference>
<evidence type="ECO:0000256" key="3">
    <source>
        <dbReference type="ARBA" id="ARBA00022692"/>
    </source>
</evidence>
<comment type="subcellular location">
    <subcellularLocation>
        <location evidence="1 7">Membrane</location>
        <topology evidence="1 7">Multi-pass membrane protein</topology>
    </subcellularLocation>
</comment>
<evidence type="ECO:0000256" key="1">
    <source>
        <dbReference type="ARBA" id="ARBA00004141"/>
    </source>
</evidence>
<evidence type="ECO:0000313" key="9">
    <source>
        <dbReference type="Proteomes" id="UP000594454"/>
    </source>
</evidence>
<evidence type="ECO:0000256" key="7">
    <source>
        <dbReference type="RuleBase" id="RU361218"/>
    </source>
</evidence>
<feature type="transmembrane region" description="Helical" evidence="7">
    <location>
        <begin position="81"/>
        <end position="104"/>
    </location>
</feature>
<keyword evidence="4 7" id="KW-1133">Transmembrane helix</keyword>
<protein>
    <recommendedName>
        <fullName evidence="7">Tetraspanin</fullName>
    </recommendedName>
</protein>
<keyword evidence="3 7" id="KW-0812">Transmembrane</keyword>
<feature type="transmembrane region" description="Helical" evidence="7">
    <location>
        <begin position="53"/>
        <end position="74"/>
    </location>
</feature>
<evidence type="ECO:0000256" key="2">
    <source>
        <dbReference type="ARBA" id="ARBA00006840"/>
    </source>
</evidence>
<dbReference type="OMA" id="LMEGQFN"/>
<dbReference type="AlphaFoldDB" id="A0A7R8UR95"/>
<dbReference type="OrthoDB" id="10033535at2759"/>
<dbReference type="PRINTS" id="PR00259">
    <property type="entry name" value="TMFOUR"/>
</dbReference>
<dbReference type="CDD" id="cd03127">
    <property type="entry name" value="tetraspanin_LEL"/>
    <property type="match status" value="1"/>
</dbReference>
<comment type="similarity">
    <text evidence="2 7">Belongs to the tetraspanin (TM4SF) family.</text>
</comment>
<dbReference type="Proteomes" id="UP000594454">
    <property type="component" value="Chromosome 3"/>
</dbReference>
<dbReference type="InterPro" id="IPR018503">
    <property type="entry name" value="Tetraspanin_CS"/>
</dbReference>
<dbReference type="InterPro" id="IPR000301">
    <property type="entry name" value="Tetraspanin_animals"/>
</dbReference>
<dbReference type="PIRSF" id="PIRSF002419">
    <property type="entry name" value="Tetraspanin"/>
    <property type="match status" value="1"/>
</dbReference>
<evidence type="ECO:0000256" key="4">
    <source>
        <dbReference type="ARBA" id="ARBA00022989"/>
    </source>
</evidence>
<dbReference type="SUPFAM" id="SSF48652">
    <property type="entry name" value="Tetraspanin"/>
    <property type="match status" value="1"/>
</dbReference>
<accession>A0A7R8UR95</accession>
<keyword evidence="9" id="KW-1185">Reference proteome</keyword>
<evidence type="ECO:0000256" key="5">
    <source>
        <dbReference type="ARBA" id="ARBA00023136"/>
    </source>
</evidence>
<keyword evidence="6" id="KW-1015">Disulfide bond</keyword>
<feature type="transmembrane region" description="Helical" evidence="7">
    <location>
        <begin position="7"/>
        <end position="33"/>
    </location>
</feature>
<reference evidence="8 9" key="1">
    <citation type="submission" date="2020-11" db="EMBL/GenBank/DDBJ databases">
        <authorList>
            <person name="Wallbank WR R."/>
            <person name="Pardo Diaz C."/>
            <person name="Kozak K."/>
            <person name="Martin S."/>
            <person name="Jiggins C."/>
            <person name="Moest M."/>
            <person name="Warren A I."/>
            <person name="Generalovic N T."/>
            <person name="Byers J.R.P. K."/>
            <person name="Montejo-Kovacevich G."/>
            <person name="Yen C E."/>
        </authorList>
    </citation>
    <scope>NUCLEOTIDE SEQUENCE [LARGE SCALE GENOMIC DNA]</scope>
</reference>
<evidence type="ECO:0000256" key="6">
    <source>
        <dbReference type="PIRSR" id="PIRSR002419-1"/>
    </source>
</evidence>
<dbReference type="Pfam" id="PF00335">
    <property type="entry name" value="Tetraspanin"/>
    <property type="match status" value="1"/>
</dbReference>
<feature type="disulfide bond" evidence="6">
    <location>
        <begin position="143"/>
        <end position="185"/>
    </location>
</feature>
<dbReference type="GO" id="GO:0005886">
    <property type="term" value="C:plasma membrane"/>
    <property type="evidence" value="ECO:0007669"/>
    <property type="project" value="TreeGrafter"/>
</dbReference>
<dbReference type="InParanoid" id="A0A7R8UR95"/>
<gene>
    <name evidence="8" type="ORF">HERILL_LOCUS8406</name>
</gene>
<evidence type="ECO:0000313" key="8">
    <source>
        <dbReference type="EMBL" id="CAD7085574.1"/>
    </source>
</evidence>
<dbReference type="PANTHER" id="PTHR19282">
    <property type="entry name" value="TETRASPANIN"/>
    <property type="match status" value="1"/>
</dbReference>
<dbReference type="FunCoup" id="A0A7R8UR95">
    <property type="interactions" value="172"/>
</dbReference>
<feature type="disulfide bond" evidence="6">
    <location>
        <begin position="144"/>
        <end position="165"/>
    </location>
</feature>
<dbReference type="InterPro" id="IPR018499">
    <property type="entry name" value="Tetraspanin/Peripherin"/>
</dbReference>
<dbReference type="PANTHER" id="PTHR19282:SF482">
    <property type="entry name" value="FI23944P1-RELATED"/>
    <property type="match status" value="1"/>
</dbReference>
<organism evidence="8 9">
    <name type="scientific">Hermetia illucens</name>
    <name type="common">Black soldier fly</name>
    <dbReference type="NCBI Taxonomy" id="343691"/>
    <lineage>
        <taxon>Eukaryota</taxon>
        <taxon>Metazoa</taxon>
        <taxon>Ecdysozoa</taxon>
        <taxon>Arthropoda</taxon>
        <taxon>Hexapoda</taxon>
        <taxon>Insecta</taxon>
        <taxon>Pterygota</taxon>
        <taxon>Neoptera</taxon>
        <taxon>Endopterygota</taxon>
        <taxon>Diptera</taxon>
        <taxon>Brachycera</taxon>
        <taxon>Stratiomyomorpha</taxon>
        <taxon>Stratiomyidae</taxon>
        <taxon>Hermetiinae</taxon>
        <taxon>Hermetia</taxon>
    </lineage>
</organism>